<evidence type="ECO:0000313" key="2">
    <source>
        <dbReference type="Proteomes" id="UP000245119"/>
    </source>
</evidence>
<proteinExistence type="predicted"/>
<dbReference type="OrthoDB" id="6144316at2759"/>
<keyword evidence="2" id="KW-1185">Reference proteome</keyword>
<sequence>MCHRVPTSGPPGSAYYKPVSVVCPGYRYMLKAFHYDGKQCYVIKPEVQQCSDIGVTFVGMYSDQSNRDCHYCSYSQGGISKCDEEYEWRTVWAYCKPIYPINVYPPLYPPVPPVKPPVYPIPPYNQKVILRQDDVYVKTSYPEPYPRKIGYYGRKKRSVVPQHAGSIEHVTLFLPFQCSCKELQVLSLVFLSLSSLRMTQINR</sequence>
<organism evidence="1 2">
    <name type="scientific">Pomacea canaliculata</name>
    <name type="common">Golden apple snail</name>
    <dbReference type="NCBI Taxonomy" id="400727"/>
    <lineage>
        <taxon>Eukaryota</taxon>
        <taxon>Metazoa</taxon>
        <taxon>Spiralia</taxon>
        <taxon>Lophotrochozoa</taxon>
        <taxon>Mollusca</taxon>
        <taxon>Gastropoda</taxon>
        <taxon>Caenogastropoda</taxon>
        <taxon>Architaenioglossa</taxon>
        <taxon>Ampullarioidea</taxon>
        <taxon>Ampullariidae</taxon>
        <taxon>Pomacea</taxon>
    </lineage>
</organism>
<dbReference type="Proteomes" id="UP000245119">
    <property type="component" value="Linkage Group LG3"/>
</dbReference>
<reference evidence="1 2" key="1">
    <citation type="submission" date="2018-04" db="EMBL/GenBank/DDBJ databases">
        <title>The genome of golden apple snail Pomacea canaliculata provides insight into stress tolerance and invasive adaptation.</title>
        <authorList>
            <person name="Liu C."/>
            <person name="Liu B."/>
            <person name="Ren Y."/>
            <person name="Zhang Y."/>
            <person name="Wang H."/>
            <person name="Li S."/>
            <person name="Jiang F."/>
            <person name="Yin L."/>
            <person name="Zhang G."/>
            <person name="Qian W."/>
            <person name="Fan W."/>
        </authorList>
    </citation>
    <scope>NUCLEOTIDE SEQUENCE [LARGE SCALE GENOMIC DNA]</scope>
    <source>
        <strain evidence="1">SZHN2017</strain>
        <tissue evidence="1">Muscle</tissue>
    </source>
</reference>
<accession>A0A2T7PMF5</accession>
<dbReference type="AlphaFoldDB" id="A0A2T7PMF5"/>
<gene>
    <name evidence="1" type="ORF">C0Q70_05858</name>
</gene>
<protein>
    <submittedName>
        <fullName evidence="1">Uncharacterized protein</fullName>
    </submittedName>
</protein>
<name>A0A2T7PMF5_POMCA</name>
<comment type="caution">
    <text evidence="1">The sequence shown here is derived from an EMBL/GenBank/DDBJ whole genome shotgun (WGS) entry which is preliminary data.</text>
</comment>
<dbReference type="EMBL" id="PZQS01000003">
    <property type="protein sequence ID" value="PVD34582.1"/>
    <property type="molecule type" value="Genomic_DNA"/>
</dbReference>
<evidence type="ECO:0000313" key="1">
    <source>
        <dbReference type="EMBL" id="PVD34582.1"/>
    </source>
</evidence>